<feature type="repeat" description="ANK" evidence="3">
    <location>
        <begin position="409"/>
        <end position="435"/>
    </location>
</feature>
<keyword evidence="4" id="KW-0175">Coiled coil</keyword>
<dbReference type="Proteomes" id="UP000434172">
    <property type="component" value="Unassembled WGS sequence"/>
</dbReference>
<keyword evidence="1" id="KW-0677">Repeat</keyword>
<evidence type="ECO:0000256" key="3">
    <source>
        <dbReference type="PROSITE-ProRule" id="PRU00023"/>
    </source>
</evidence>
<comment type="caution">
    <text evidence="5">The sequence shown here is derived from an EMBL/GenBank/DDBJ whole genome shotgun (WGS) entry which is preliminary data.</text>
</comment>
<dbReference type="Pfam" id="PF12796">
    <property type="entry name" value="Ank_2"/>
    <property type="match status" value="2"/>
</dbReference>
<evidence type="ECO:0000313" key="6">
    <source>
        <dbReference type="Proteomes" id="UP000434172"/>
    </source>
</evidence>
<sequence length="544" mass="59384">MEILGTVASVFELCKITKDLLETFANAGQDVTQLKYERNLTELLCVTLQALIDKDPNMQHRANGNKALLMKSFRDTMEGIKSTLKLLEKKLRKLSVNADDNIVAKTRLGFYWVLNEGNFKDLLESLRNQRLMMNSFVGLYNAGQTLDVKSMLGNIPPSTPMISGEIDPSYAEDLLKAVKGGQLDSVESVLARNGDINVALEGGDRAVHIAARKGSLPILERLLTLSADVHVSNNVRDTPLHAALKAGRIETAMALLLRGASWKSLNNDGFSPLHLAVLHSTSPVVHYLLDRGADTGLLDLKSRTPLKLAWHPLGKDGKKGTVDIDIMRALVDHGASPTPTDERGRTLVHLAVKEKRPDFVRLLASKSADMNAKTNDKSTPLHVSITSDDLPMTRLLLDLGANPNEKTVHGGSPLMFAARGGALPMMRLLLDRGAQKFYKTPQETNAFLWACYGGHVTCASFLLGCGYGPSKRAAADFTALHYAAARGHMEVVRWLLELGVNKSITSKNVRVPFKASGTAAEVARAHGHSKVAEVIETFVDEQTY</sequence>
<evidence type="ECO:0000256" key="4">
    <source>
        <dbReference type="SAM" id="Coils"/>
    </source>
</evidence>
<evidence type="ECO:0000256" key="2">
    <source>
        <dbReference type="ARBA" id="ARBA00023043"/>
    </source>
</evidence>
<dbReference type="PANTHER" id="PTHR24173:SF74">
    <property type="entry name" value="ANKYRIN REPEAT DOMAIN-CONTAINING PROTEIN 16"/>
    <property type="match status" value="1"/>
</dbReference>
<dbReference type="PROSITE" id="PS50088">
    <property type="entry name" value="ANK_REPEAT"/>
    <property type="match status" value="7"/>
</dbReference>
<name>A0A8H3ZU91_9PEZI</name>
<gene>
    <name evidence="5" type="ORF">GQ607_000169</name>
</gene>
<accession>A0A8H3ZU91</accession>
<dbReference type="InterPro" id="IPR002110">
    <property type="entry name" value="Ankyrin_rpt"/>
</dbReference>
<feature type="repeat" description="ANK" evidence="3">
    <location>
        <begin position="376"/>
        <end position="408"/>
    </location>
</feature>
<feature type="repeat" description="ANK" evidence="3">
    <location>
        <begin position="202"/>
        <end position="234"/>
    </location>
</feature>
<feature type="repeat" description="ANK" evidence="3">
    <location>
        <begin position="268"/>
        <end position="300"/>
    </location>
</feature>
<feature type="repeat" description="ANK" evidence="3">
    <location>
        <begin position="475"/>
        <end position="507"/>
    </location>
</feature>
<evidence type="ECO:0000313" key="5">
    <source>
        <dbReference type="EMBL" id="KAF0332153.1"/>
    </source>
</evidence>
<dbReference type="Pfam" id="PF00023">
    <property type="entry name" value="Ank"/>
    <property type="match status" value="2"/>
</dbReference>
<keyword evidence="2 3" id="KW-0040">ANK repeat</keyword>
<dbReference type="InterPro" id="IPR036770">
    <property type="entry name" value="Ankyrin_rpt-contain_sf"/>
</dbReference>
<evidence type="ECO:0000256" key="1">
    <source>
        <dbReference type="ARBA" id="ARBA00022737"/>
    </source>
</evidence>
<feature type="repeat" description="ANK" evidence="3">
    <location>
        <begin position="343"/>
        <end position="375"/>
    </location>
</feature>
<dbReference type="EMBL" id="WOWK01000001">
    <property type="protein sequence ID" value="KAF0332153.1"/>
    <property type="molecule type" value="Genomic_DNA"/>
</dbReference>
<protein>
    <submittedName>
        <fullName evidence="5">Ankyrin unc44</fullName>
    </submittedName>
</protein>
<dbReference type="PANTHER" id="PTHR24173">
    <property type="entry name" value="ANKYRIN REPEAT CONTAINING"/>
    <property type="match status" value="1"/>
</dbReference>
<dbReference type="OrthoDB" id="195446at2759"/>
<dbReference type="SUPFAM" id="SSF48403">
    <property type="entry name" value="Ankyrin repeat"/>
    <property type="match status" value="1"/>
</dbReference>
<dbReference type="SMART" id="SM00248">
    <property type="entry name" value="ANK"/>
    <property type="match status" value="10"/>
</dbReference>
<reference evidence="5 6" key="1">
    <citation type="submission" date="2019-12" db="EMBL/GenBank/DDBJ databases">
        <title>A genome sequence resource for the geographically widespread anthracnose pathogen Colletotrichum asianum.</title>
        <authorList>
            <person name="Meng Y."/>
        </authorList>
    </citation>
    <scope>NUCLEOTIDE SEQUENCE [LARGE SCALE GENOMIC DNA]</scope>
    <source>
        <strain evidence="5 6">ICMP 18580</strain>
    </source>
</reference>
<dbReference type="AlphaFoldDB" id="A0A8H3ZU91"/>
<organism evidence="5 6">
    <name type="scientific">Colletotrichum asianum</name>
    <dbReference type="NCBI Taxonomy" id="702518"/>
    <lineage>
        <taxon>Eukaryota</taxon>
        <taxon>Fungi</taxon>
        <taxon>Dikarya</taxon>
        <taxon>Ascomycota</taxon>
        <taxon>Pezizomycotina</taxon>
        <taxon>Sordariomycetes</taxon>
        <taxon>Hypocreomycetidae</taxon>
        <taxon>Glomerellales</taxon>
        <taxon>Glomerellaceae</taxon>
        <taxon>Colletotrichum</taxon>
        <taxon>Colletotrichum gloeosporioides species complex</taxon>
    </lineage>
</organism>
<feature type="coiled-coil region" evidence="4">
    <location>
        <begin position="70"/>
        <end position="97"/>
    </location>
</feature>
<feature type="repeat" description="ANK" evidence="3">
    <location>
        <begin position="235"/>
        <end position="267"/>
    </location>
</feature>
<keyword evidence="6" id="KW-1185">Reference proteome</keyword>
<dbReference type="Gene3D" id="1.25.40.20">
    <property type="entry name" value="Ankyrin repeat-containing domain"/>
    <property type="match status" value="1"/>
</dbReference>
<proteinExistence type="predicted"/>
<dbReference type="PROSITE" id="PS50297">
    <property type="entry name" value="ANK_REP_REGION"/>
    <property type="match status" value="6"/>
</dbReference>